<organism evidence="10 11">
    <name type="scientific">Streptomyces coryli</name>
    <dbReference type="NCBI Taxonomy" id="1128680"/>
    <lineage>
        <taxon>Bacteria</taxon>
        <taxon>Bacillati</taxon>
        <taxon>Actinomycetota</taxon>
        <taxon>Actinomycetes</taxon>
        <taxon>Kitasatosporales</taxon>
        <taxon>Streptomycetaceae</taxon>
        <taxon>Streptomyces</taxon>
    </lineage>
</organism>
<feature type="transmembrane region" description="Helical" evidence="7">
    <location>
        <begin position="133"/>
        <end position="158"/>
    </location>
</feature>
<evidence type="ECO:0000256" key="4">
    <source>
        <dbReference type="ARBA" id="ARBA00022692"/>
    </source>
</evidence>
<dbReference type="InterPro" id="IPR035906">
    <property type="entry name" value="MetI-like_sf"/>
</dbReference>
<dbReference type="Gene3D" id="1.10.3720.10">
    <property type="entry name" value="MetI-like"/>
    <property type="match status" value="1"/>
</dbReference>
<reference evidence="10 11" key="1">
    <citation type="submission" date="2020-02" db="EMBL/GenBank/DDBJ databases">
        <title>Whole-genome analyses of novel actinobacteria.</title>
        <authorList>
            <person name="Sahin N."/>
        </authorList>
    </citation>
    <scope>NUCLEOTIDE SEQUENCE [LARGE SCALE GENOMIC DNA]</scope>
    <source>
        <strain evidence="10 11">A7024</strain>
    </source>
</reference>
<evidence type="ECO:0000256" key="5">
    <source>
        <dbReference type="ARBA" id="ARBA00022989"/>
    </source>
</evidence>
<dbReference type="PANTHER" id="PTHR43744">
    <property type="entry name" value="ABC TRANSPORTER PERMEASE PROTEIN MG189-RELATED-RELATED"/>
    <property type="match status" value="1"/>
</dbReference>
<dbReference type="GO" id="GO:0055085">
    <property type="term" value="P:transmembrane transport"/>
    <property type="evidence" value="ECO:0007669"/>
    <property type="project" value="InterPro"/>
</dbReference>
<proteinExistence type="inferred from homology"/>
<dbReference type="GO" id="GO:0005886">
    <property type="term" value="C:plasma membrane"/>
    <property type="evidence" value="ECO:0007669"/>
    <property type="project" value="UniProtKB-SubCell"/>
</dbReference>
<evidence type="ECO:0000256" key="7">
    <source>
        <dbReference type="RuleBase" id="RU363032"/>
    </source>
</evidence>
<dbReference type="Proteomes" id="UP000481583">
    <property type="component" value="Unassembled WGS sequence"/>
</dbReference>
<feature type="compositionally biased region" description="Polar residues" evidence="8">
    <location>
        <begin position="1"/>
        <end position="13"/>
    </location>
</feature>
<feature type="transmembrane region" description="Helical" evidence="7">
    <location>
        <begin position="100"/>
        <end position="121"/>
    </location>
</feature>
<evidence type="ECO:0000313" key="11">
    <source>
        <dbReference type="Proteomes" id="UP000481583"/>
    </source>
</evidence>
<dbReference type="Pfam" id="PF00528">
    <property type="entry name" value="BPD_transp_1"/>
    <property type="match status" value="1"/>
</dbReference>
<dbReference type="InterPro" id="IPR000515">
    <property type="entry name" value="MetI-like"/>
</dbReference>
<feature type="region of interest" description="Disordered" evidence="8">
    <location>
        <begin position="1"/>
        <end position="29"/>
    </location>
</feature>
<evidence type="ECO:0000259" key="9">
    <source>
        <dbReference type="PROSITE" id="PS50928"/>
    </source>
</evidence>
<dbReference type="PANTHER" id="PTHR43744:SF12">
    <property type="entry name" value="ABC TRANSPORTER PERMEASE PROTEIN MG189-RELATED"/>
    <property type="match status" value="1"/>
</dbReference>
<sequence>MTVTTASRPTTVGQGVDSSADADRRRARRGKRLRTTGRGVLLTLGSLVAVFPFYAMVVLSLKPAQAISFPGSLTPWDLDGGAYSDILGAQDILRWTLNTAVYSVVSVVLVLLLASMAGYAFAKKRFPGKEPLFWSFIAMVMVPYHVTLVPTFILIAEAGGVDTYWGLIVPTLANAQAVFLMRQFIQALPDELFEAARLDGCSEWRVYVSIVLPLTKPILATLGIFVFLWHWNDFLWPLVIAQGTDMRTLTTGIASLNQQQVPLNQLLAGSVVALVPIFFAYLVGQRYVQEGVVMSGIKG</sequence>
<comment type="caution">
    <text evidence="10">The sequence shown here is derived from an EMBL/GenBank/DDBJ whole genome shotgun (WGS) entry which is preliminary data.</text>
</comment>
<evidence type="ECO:0000256" key="8">
    <source>
        <dbReference type="SAM" id="MobiDB-lite"/>
    </source>
</evidence>
<gene>
    <name evidence="10" type="ORF">G5C51_06905</name>
</gene>
<feature type="transmembrane region" description="Helical" evidence="7">
    <location>
        <begin position="39"/>
        <end position="61"/>
    </location>
</feature>
<keyword evidence="6 7" id="KW-0472">Membrane</keyword>
<keyword evidence="11" id="KW-1185">Reference proteome</keyword>
<dbReference type="PROSITE" id="PS50928">
    <property type="entry name" value="ABC_TM1"/>
    <property type="match status" value="1"/>
</dbReference>
<keyword evidence="4 7" id="KW-0812">Transmembrane</keyword>
<keyword evidence="5 7" id="KW-1133">Transmembrane helix</keyword>
<accession>A0A6G4TW17</accession>
<feature type="transmembrane region" description="Helical" evidence="7">
    <location>
        <begin position="164"/>
        <end position="185"/>
    </location>
</feature>
<dbReference type="CDD" id="cd06261">
    <property type="entry name" value="TM_PBP2"/>
    <property type="match status" value="1"/>
</dbReference>
<dbReference type="AlphaFoldDB" id="A0A6G4TW17"/>
<evidence type="ECO:0000256" key="6">
    <source>
        <dbReference type="ARBA" id="ARBA00023136"/>
    </source>
</evidence>
<evidence type="ECO:0000256" key="2">
    <source>
        <dbReference type="ARBA" id="ARBA00022448"/>
    </source>
</evidence>
<name>A0A6G4TW17_9ACTN</name>
<dbReference type="SUPFAM" id="SSF161098">
    <property type="entry name" value="MetI-like"/>
    <property type="match status" value="1"/>
</dbReference>
<comment type="subcellular location">
    <subcellularLocation>
        <location evidence="1 7">Cell membrane</location>
        <topology evidence="1 7">Multi-pass membrane protein</topology>
    </subcellularLocation>
</comment>
<comment type="similarity">
    <text evidence="7">Belongs to the binding-protein-dependent transport system permease family.</text>
</comment>
<evidence type="ECO:0000256" key="1">
    <source>
        <dbReference type="ARBA" id="ARBA00004651"/>
    </source>
</evidence>
<feature type="transmembrane region" description="Helical" evidence="7">
    <location>
        <begin position="266"/>
        <end position="284"/>
    </location>
</feature>
<protein>
    <submittedName>
        <fullName evidence="10">Carbohydrate ABC transporter permease</fullName>
    </submittedName>
</protein>
<keyword evidence="3" id="KW-1003">Cell membrane</keyword>
<evidence type="ECO:0000256" key="3">
    <source>
        <dbReference type="ARBA" id="ARBA00022475"/>
    </source>
</evidence>
<feature type="domain" description="ABC transmembrane type-1" evidence="9">
    <location>
        <begin position="96"/>
        <end position="284"/>
    </location>
</feature>
<evidence type="ECO:0000313" key="10">
    <source>
        <dbReference type="EMBL" id="NGN63636.1"/>
    </source>
</evidence>
<keyword evidence="2 7" id="KW-0813">Transport</keyword>
<feature type="transmembrane region" description="Helical" evidence="7">
    <location>
        <begin position="206"/>
        <end position="229"/>
    </location>
</feature>
<dbReference type="RefSeq" id="WP_165233396.1">
    <property type="nucleotide sequence ID" value="NZ_JAAKZV010000018.1"/>
</dbReference>
<dbReference type="EMBL" id="JAAKZV010000018">
    <property type="protein sequence ID" value="NGN63636.1"/>
    <property type="molecule type" value="Genomic_DNA"/>
</dbReference>